<dbReference type="Pfam" id="PF00134">
    <property type="entry name" value="Cyclin_N"/>
    <property type="match status" value="1"/>
</dbReference>
<feature type="region of interest" description="Disordered" evidence="2">
    <location>
        <begin position="407"/>
        <end position="451"/>
    </location>
</feature>
<dbReference type="InterPro" id="IPR036915">
    <property type="entry name" value="Cyclin-like_sf"/>
</dbReference>
<comment type="caution">
    <text evidence="4">The sequence shown here is derived from an EMBL/GenBank/DDBJ whole genome shotgun (WGS) entry which is preliminary data.</text>
</comment>
<dbReference type="InterPro" id="IPR006671">
    <property type="entry name" value="Cyclin_N"/>
</dbReference>
<sequence length="451" mass="48547">MRRASLAPETLYGSSSAAAASVASRYRCDEQPIDFMRAAAAAGYSAAPAAHHQLHQHHHHTTTSFKPVAGSGSSGAPPMVHTARRRSLPIRGAHHHRSMIVGGQLPAHRRHARPVVAPETRLNSAQHPHVQPIHDAKIQMDERTLKNLKDTERDTILTGPTFLESAQSELLPQHRATVVQWMRDVLCEDAADEEVFPLSVLILDNYLTIDNILLRDVQGIASACMLMASKMKAPAPINAARLSFFTENSVTSGQIVNFELIILRALKWQVALPTAFDFADQVFCRVPNLRVLRTHFTRALYDMQLNVKDAVCRPSMQAAVSLARAARALAAPPALLEQLRTALADHLDFDLDVALRMRPAAAPAASTPTAESSSDSEPEEADAAFDASSLAYTPVYEGPQAAAVAAAVPAVRAAKSPPVTPPSGTDSGFCSTQGTPEGAESDGRPPNSPFF</sequence>
<dbReference type="Proteomes" id="UP001432027">
    <property type="component" value="Unassembled WGS sequence"/>
</dbReference>
<dbReference type="SMART" id="SM00385">
    <property type="entry name" value="CYCLIN"/>
    <property type="match status" value="1"/>
</dbReference>
<keyword evidence="5" id="KW-1185">Reference proteome</keyword>
<evidence type="ECO:0000313" key="4">
    <source>
        <dbReference type="EMBL" id="GMS87088.1"/>
    </source>
</evidence>
<feature type="compositionally biased region" description="Polar residues" evidence="2">
    <location>
        <begin position="422"/>
        <end position="435"/>
    </location>
</feature>
<name>A0AAV5T2K9_9BILA</name>
<dbReference type="PANTHER" id="PTHR10177">
    <property type="entry name" value="CYCLINS"/>
    <property type="match status" value="1"/>
</dbReference>
<dbReference type="InterPro" id="IPR013763">
    <property type="entry name" value="Cyclin-like_dom"/>
</dbReference>
<reference evidence="4" key="1">
    <citation type="submission" date="2023-10" db="EMBL/GenBank/DDBJ databases">
        <title>Genome assembly of Pristionchus species.</title>
        <authorList>
            <person name="Yoshida K."/>
            <person name="Sommer R.J."/>
        </authorList>
    </citation>
    <scope>NUCLEOTIDE SEQUENCE</scope>
    <source>
        <strain evidence="4">RS0144</strain>
    </source>
</reference>
<gene>
    <name evidence="4" type="ORF">PENTCL1PPCAC_9263</name>
</gene>
<dbReference type="Gene3D" id="1.10.472.10">
    <property type="entry name" value="Cyclin-like"/>
    <property type="match status" value="2"/>
</dbReference>
<evidence type="ECO:0000259" key="3">
    <source>
        <dbReference type="SMART" id="SM00385"/>
    </source>
</evidence>
<keyword evidence="1" id="KW-0195">Cyclin</keyword>
<feature type="compositionally biased region" description="Low complexity" evidence="2">
    <location>
        <begin position="362"/>
        <end position="373"/>
    </location>
</feature>
<feature type="region of interest" description="Disordered" evidence="2">
    <location>
        <begin position="362"/>
        <end position="383"/>
    </location>
</feature>
<evidence type="ECO:0000313" key="5">
    <source>
        <dbReference type="Proteomes" id="UP001432027"/>
    </source>
</evidence>
<comment type="similarity">
    <text evidence="1">Belongs to the cyclin family.</text>
</comment>
<feature type="domain" description="Cyclin-like" evidence="3">
    <location>
        <begin position="180"/>
        <end position="264"/>
    </location>
</feature>
<feature type="compositionally biased region" description="Low complexity" evidence="2">
    <location>
        <begin position="407"/>
        <end position="417"/>
    </location>
</feature>
<feature type="region of interest" description="Disordered" evidence="2">
    <location>
        <begin position="48"/>
        <end position="80"/>
    </location>
</feature>
<feature type="compositionally biased region" description="Basic residues" evidence="2">
    <location>
        <begin position="52"/>
        <end position="61"/>
    </location>
</feature>
<evidence type="ECO:0000256" key="2">
    <source>
        <dbReference type="SAM" id="MobiDB-lite"/>
    </source>
</evidence>
<evidence type="ECO:0000256" key="1">
    <source>
        <dbReference type="RuleBase" id="RU000383"/>
    </source>
</evidence>
<dbReference type="FunFam" id="1.10.472.10:FF:000096">
    <property type="entry name" value="G1/S-specific cyclin-D3 isoform X2"/>
    <property type="match status" value="1"/>
</dbReference>
<organism evidence="4 5">
    <name type="scientific">Pristionchus entomophagus</name>
    <dbReference type="NCBI Taxonomy" id="358040"/>
    <lineage>
        <taxon>Eukaryota</taxon>
        <taxon>Metazoa</taxon>
        <taxon>Ecdysozoa</taxon>
        <taxon>Nematoda</taxon>
        <taxon>Chromadorea</taxon>
        <taxon>Rhabditida</taxon>
        <taxon>Rhabditina</taxon>
        <taxon>Diplogasteromorpha</taxon>
        <taxon>Diplogasteroidea</taxon>
        <taxon>Neodiplogasteridae</taxon>
        <taxon>Pristionchus</taxon>
    </lineage>
</organism>
<protein>
    <recommendedName>
        <fullName evidence="3">Cyclin-like domain-containing protein</fullName>
    </recommendedName>
</protein>
<accession>A0AAV5T2K9</accession>
<dbReference type="InterPro" id="IPR039361">
    <property type="entry name" value="Cyclin"/>
</dbReference>
<dbReference type="AlphaFoldDB" id="A0AAV5T2K9"/>
<proteinExistence type="inferred from homology"/>
<dbReference type="EMBL" id="BTSX01000002">
    <property type="protein sequence ID" value="GMS87088.1"/>
    <property type="molecule type" value="Genomic_DNA"/>
</dbReference>
<feature type="compositionally biased region" description="Acidic residues" evidence="2">
    <location>
        <begin position="374"/>
        <end position="383"/>
    </location>
</feature>
<dbReference type="SUPFAM" id="SSF47954">
    <property type="entry name" value="Cyclin-like"/>
    <property type="match status" value="1"/>
</dbReference>